<sequence length="110" mass="12202">MGIEEEGFLICCVSKLKILFLTSFGATYCEVMTAGQAYGPMNNSGCLDGKKLCKLREVAKSIAKQSVTEKGKGKKKPMPATRSVLIHIVNDKDIPRQNPLLMKWMMLSDF</sequence>
<dbReference type="Proteomes" id="UP001202328">
    <property type="component" value="Unassembled WGS sequence"/>
</dbReference>
<comment type="caution">
    <text evidence="1">The sequence shown here is derived from an EMBL/GenBank/DDBJ whole genome shotgun (WGS) entry which is preliminary data.</text>
</comment>
<evidence type="ECO:0000313" key="1">
    <source>
        <dbReference type="EMBL" id="KAI3963407.1"/>
    </source>
</evidence>
<gene>
    <name evidence="1" type="ORF">MKW98_022829</name>
</gene>
<organism evidence="1 2">
    <name type="scientific">Papaver atlanticum</name>
    <dbReference type="NCBI Taxonomy" id="357466"/>
    <lineage>
        <taxon>Eukaryota</taxon>
        <taxon>Viridiplantae</taxon>
        <taxon>Streptophyta</taxon>
        <taxon>Embryophyta</taxon>
        <taxon>Tracheophyta</taxon>
        <taxon>Spermatophyta</taxon>
        <taxon>Magnoliopsida</taxon>
        <taxon>Ranunculales</taxon>
        <taxon>Papaveraceae</taxon>
        <taxon>Papaveroideae</taxon>
        <taxon>Papaver</taxon>
    </lineage>
</organism>
<dbReference type="EMBL" id="JAJJMB010000061">
    <property type="protein sequence ID" value="KAI3963407.1"/>
    <property type="molecule type" value="Genomic_DNA"/>
</dbReference>
<keyword evidence="2" id="KW-1185">Reference proteome</keyword>
<evidence type="ECO:0000313" key="2">
    <source>
        <dbReference type="Proteomes" id="UP001202328"/>
    </source>
</evidence>
<dbReference type="AlphaFoldDB" id="A0AAD4TIP0"/>
<proteinExistence type="predicted"/>
<protein>
    <submittedName>
        <fullName evidence="1">Uncharacterized protein</fullName>
    </submittedName>
</protein>
<reference evidence="1" key="1">
    <citation type="submission" date="2022-04" db="EMBL/GenBank/DDBJ databases">
        <title>A functionally conserved STORR gene fusion in Papaver species that diverged 16.8 million years ago.</title>
        <authorList>
            <person name="Catania T."/>
        </authorList>
    </citation>
    <scope>NUCLEOTIDE SEQUENCE</scope>
    <source>
        <strain evidence="1">S-188037</strain>
    </source>
</reference>
<name>A0AAD4TIP0_9MAGN</name>
<accession>A0AAD4TIP0</accession>